<protein>
    <submittedName>
        <fullName evidence="1">Uncharacterized protein</fullName>
    </submittedName>
</protein>
<sequence>MFSNAWVQIPQLTRDHYTSVTYSLLLWVSSWLVCGLLDVTLKRNSVAGRKCSVLARQNIGADGCVDAHVHTVSEQPVAQSNMCFHEQAHLCIGSLLLFSIAPQSIGPSLCPSGVKGYVQVVMFSNAWVQIPQLTTNHFYGLLDVALKRNSVAGRECCVLARQNIGADGCVDAHVHTVSEQPVAQSNMCFHEQAHLCIGSLLLFSIAPQGFEQDILTKRSARQFARV</sequence>
<proteinExistence type="predicted"/>
<dbReference type="Proteomes" id="UP001163321">
    <property type="component" value="Chromosome 6"/>
</dbReference>
<keyword evidence="2" id="KW-1185">Reference proteome</keyword>
<dbReference type="EMBL" id="CM047585">
    <property type="protein sequence ID" value="KAI9910191.1"/>
    <property type="molecule type" value="Genomic_DNA"/>
</dbReference>
<organism evidence="1 2">
    <name type="scientific">Peronosclerospora sorghi</name>
    <dbReference type="NCBI Taxonomy" id="230839"/>
    <lineage>
        <taxon>Eukaryota</taxon>
        <taxon>Sar</taxon>
        <taxon>Stramenopiles</taxon>
        <taxon>Oomycota</taxon>
        <taxon>Peronosporomycetes</taxon>
        <taxon>Peronosporales</taxon>
        <taxon>Peronosporaceae</taxon>
        <taxon>Peronosclerospora</taxon>
    </lineage>
</organism>
<evidence type="ECO:0000313" key="1">
    <source>
        <dbReference type="EMBL" id="KAI9910191.1"/>
    </source>
</evidence>
<accession>A0ACC0VXK2</accession>
<gene>
    <name evidence="1" type="ORF">PsorP6_010707</name>
</gene>
<evidence type="ECO:0000313" key="2">
    <source>
        <dbReference type="Proteomes" id="UP001163321"/>
    </source>
</evidence>
<reference evidence="1 2" key="1">
    <citation type="journal article" date="2022" name="bioRxiv">
        <title>The genome of the oomycete Peronosclerospora sorghi, a cosmopolitan pathogen of maize and sorghum, is inflated with dispersed pseudogenes.</title>
        <authorList>
            <person name="Fletcher K."/>
            <person name="Martin F."/>
            <person name="Isakeit T."/>
            <person name="Cavanaugh K."/>
            <person name="Magill C."/>
            <person name="Michelmore R."/>
        </authorList>
    </citation>
    <scope>NUCLEOTIDE SEQUENCE [LARGE SCALE GENOMIC DNA]</scope>
    <source>
        <strain evidence="1">P6</strain>
    </source>
</reference>
<comment type="caution">
    <text evidence="1">The sequence shown here is derived from an EMBL/GenBank/DDBJ whole genome shotgun (WGS) entry which is preliminary data.</text>
</comment>
<name>A0ACC0VXK2_9STRA</name>